<proteinExistence type="predicted"/>
<protein>
    <submittedName>
        <fullName evidence="1">Uncharacterized protein</fullName>
    </submittedName>
</protein>
<dbReference type="EMBL" id="CP021056">
    <property type="protein sequence ID" value="QXE21412.1"/>
    <property type="molecule type" value="Genomic_DNA"/>
</dbReference>
<name>A0A975T3F1_9NOST</name>
<accession>A0A975T3F1</accession>
<keyword evidence="2" id="KW-1185">Reference proteome</keyword>
<evidence type="ECO:0000313" key="1">
    <source>
        <dbReference type="EMBL" id="QXE21412.1"/>
    </source>
</evidence>
<gene>
    <name evidence="1" type="ORF">B6N60_00086</name>
</gene>
<sequence length="68" mass="7879">MKVQGLWTNNQNLNSYVYFSEGIGWRRLCTSNTNDHLDMLVQLAASKEQDHLVSVYENNGIITQVYAW</sequence>
<dbReference type="KEGG" id="rsin:B6N60_00086"/>
<evidence type="ECO:0000313" key="2">
    <source>
        <dbReference type="Proteomes" id="UP000683511"/>
    </source>
</evidence>
<dbReference type="Proteomes" id="UP000683511">
    <property type="component" value="Chromosome"/>
</dbReference>
<dbReference type="RefSeq" id="WP_244997525.1">
    <property type="nucleotide sequence ID" value="NZ_CP021056.1"/>
</dbReference>
<reference evidence="1" key="1">
    <citation type="submission" date="2017-04" db="EMBL/GenBank/DDBJ databases">
        <title>Genome deletions in a multicellular cyanobacterial endosymbiont for morphological adaptation in marine diatoms.</title>
        <authorList>
            <person name="Wang Y."/>
            <person name="Gao H."/>
            <person name="Li R."/>
            <person name="Xu X."/>
        </authorList>
    </citation>
    <scope>NUCLEOTIDE SEQUENCE</scope>
    <source>
        <strain evidence="1">FACHB 800</strain>
    </source>
</reference>
<dbReference type="AlphaFoldDB" id="A0A975T3F1"/>
<organism evidence="1 2">
    <name type="scientific">Richelia sinica FACHB-800</name>
    <dbReference type="NCBI Taxonomy" id="1357546"/>
    <lineage>
        <taxon>Bacteria</taxon>
        <taxon>Bacillati</taxon>
        <taxon>Cyanobacteriota</taxon>
        <taxon>Cyanophyceae</taxon>
        <taxon>Nostocales</taxon>
        <taxon>Nostocaceae</taxon>
        <taxon>Richelia</taxon>
    </lineage>
</organism>